<dbReference type="Proteomes" id="UP000197334">
    <property type="component" value="Unassembled WGS sequence"/>
</dbReference>
<reference evidence="1 2" key="1">
    <citation type="submission" date="2014-08" db="EMBL/GenBank/DDBJ databases">
        <title>Draft genome sequence of a novel L-asparaginase producing marine bacterium, Halomonas campaniensis.</title>
        <authorList>
            <person name="Sundarakrishnan B."/>
            <person name="Moushumi Priya A."/>
            <person name="Raman G."/>
            <person name="Sakthivel N."/>
            <person name="Park S."/>
            <person name="Jayachandran S."/>
        </authorList>
    </citation>
    <scope>NUCLEOTIDE SEQUENCE [LARGE SCALE GENOMIC DNA]</scope>
    <source>
        <strain evidence="1 2">SK03</strain>
    </source>
</reference>
<dbReference type="EMBL" id="JPUA01000004">
    <property type="protein sequence ID" value="OWV31248.1"/>
    <property type="molecule type" value="Genomic_DNA"/>
</dbReference>
<evidence type="ECO:0000313" key="2">
    <source>
        <dbReference type="Proteomes" id="UP000197334"/>
    </source>
</evidence>
<evidence type="ECO:0008006" key="3">
    <source>
        <dbReference type="Google" id="ProtNLM"/>
    </source>
</evidence>
<dbReference type="PROSITE" id="PS51257">
    <property type="entry name" value="PROKAR_LIPOPROTEIN"/>
    <property type="match status" value="1"/>
</dbReference>
<name>A0A246S647_9GAMM</name>
<dbReference type="InterPro" id="IPR031817">
    <property type="entry name" value="DotD"/>
</dbReference>
<dbReference type="AlphaFoldDB" id="A0A246S647"/>
<dbReference type="InterPro" id="IPR038140">
    <property type="entry name" value="DotD_sf"/>
</dbReference>
<dbReference type="RefSeq" id="WP_088698674.1">
    <property type="nucleotide sequence ID" value="NZ_JPUA01000004.1"/>
</dbReference>
<keyword evidence="2" id="KW-1185">Reference proteome</keyword>
<accession>A0A246S647</accession>
<dbReference type="Pfam" id="PF16816">
    <property type="entry name" value="DotD"/>
    <property type="match status" value="1"/>
</dbReference>
<comment type="caution">
    <text evidence="1">The sequence shown here is derived from an EMBL/GenBank/DDBJ whole genome shotgun (WGS) entry which is preliminary data.</text>
</comment>
<dbReference type="OrthoDB" id="6480875at2"/>
<proteinExistence type="predicted"/>
<protein>
    <recommendedName>
        <fullName evidence="3">Conjugal transfer protein TraH</fullName>
    </recommendedName>
</protein>
<organism evidence="1 2">
    <name type="scientific">Halomonas campaniensis</name>
    <dbReference type="NCBI Taxonomy" id="213554"/>
    <lineage>
        <taxon>Bacteria</taxon>
        <taxon>Pseudomonadati</taxon>
        <taxon>Pseudomonadota</taxon>
        <taxon>Gammaproteobacteria</taxon>
        <taxon>Oceanospirillales</taxon>
        <taxon>Halomonadaceae</taxon>
        <taxon>Halomonas</taxon>
    </lineage>
</organism>
<sequence>MKYSTKFTMGCVAIITLSGCAAQQPQFEAVEADAIVQENLETAADKIQLSQAELYQAGMLSQQGLSRPVRVTADLQPVSIDWSGDAKQLLNTLASNRGLDFYMTGVEQPLPVVIKVDNKPYDQVVQMIQAQVGYRAQITQDSSSLALKYQRPDTQLR</sequence>
<gene>
    <name evidence="1" type="ORF">JI62_02550</name>
</gene>
<evidence type="ECO:0000313" key="1">
    <source>
        <dbReference type="EMBL" id="OWV31248.1"/>
    </source>
</evidence>
<dbReference type="Gene3D" id="3.55.50.60">
    <property type="entry name" value="DotD protein"/>
    <property type="match status" value="1"/>
</dbReference>